<evidence type="ECO:0000256" key="1">
    <source>
        <dbReference type="ARBA" id="ARBA00004496"/>
    </source>
</evidence>
<dbReference type="InterPro" id="IPR046886">
    <property type="entry name" value="RsmE_MTase_dom"/>
</dbReference>
<evidence type="ECO:0000256" key="5">
    <source>
        <dbReference type="ARBA" id="ARBA00022490"/>
    </source>
</evidence>
<comment type="similarity">
    <text evidence="2 12">Belongs to the RNA methyltransferase RsmE family.</text>
</comment>
<dbReference type="RefSeq" id="WP_141379503.1">
    <property type="nucleotide sequence ID" value="NZ_BJNA01000006.1"/>
</dbReference>
<keyword evidence="5 12" id="KW-0963">Cytoplasm</keyword>
<dbReference type="PANTHER" id="PTHR30027">
    <property type="entry name" value="RIBOSOMAL RNA SMALL SUBUNIT METHYLTRANSFERASE E"/>
    <property type="match status" value="1"/>
</dbReference>
<evidence type="ECO:0000256" key="4">
    <source>
        <dbReference type="ARBA" id="ARBA00013673"/>
    </source>
</evidence>
<dbReference type="EC" id="2.1.1.193" evidence="3 12"/>
<sequence length="267" mass="27754">MALHFLVDEGAELSRATGDLAADAEVARRGTLAGAEPGDTVTLTGAEAHHAAVVRRVRVGEAVTLGDGAGTWLEGEVRDAAPKRVVVRVTARADIAAVRPRLMLVQALAKGDRDELAVQAATELGADEIVPWQASRSVSRWDAAKAVKGVARWQSIVREAAKQAHRAWVPTVTSPVATPVLVARAGTDRVLVLDPTASTPLAQLEIAPGDERDLVLVVGPEGGIDPSELDALSAAGAELVRLGDAVLRTSTAGPAALAVLNARLGRW</sequence>
<comment type="caution">
    <text evidence="15">The sequence shown here is derived from an EMBL/GenBank/DDBJ whole genome shotgun (WGS) entry which is preliminary data.</text>
</comment>
<evidence type="ECO:0000256" key="8">
    <source>
        <dbReference type="ARBA" id="ARBA00022679"/>
    </source>
</evidence>
<dbReference type="InterPro" id="IPR029026">
    <property type="entry name" value="tRNA_m1G_MTases_N"/>
</dbReference>
<dbReference type="PIRSF" id="PIRSF015601">
    <property type="entry name" value="MTase_slr0722"/>
    <property type="match status" value="1"/>
</dbReference>
<dbReference type="OrthoDB" id="9808126at2"/>
<keyword evidence="9 12" id="KW-0949">S-adenosyl-L-methionine</keyword>
<name>A0A4Y3ULC9_9MICO</name>
<feature type="domain" description="Ribosomal RNA small subunit methyltransferase E methyltransferase" evidence="13">
    <location>
        <begin position="101"/>
        <end position="260"/>
    </location>
</feature>
<dbReference type="AlphaFoldDB" id="A0A4Y3ULC9"/>
<evidence type="ECO:0000256" key="12">
    <source>
        <dbReference type="PIRNR" id="PIRNR015601"/>
    </source>
</evidence>
<dbReference type="SUPFAM" id="SSF75217">
    <property type="entry name" value="alpha/beta knot"/>
    <property type="match status" value="1"/>
</dbReference>
<keyword evidence="6 12" id="KW-0698">rRNA processing</keyword>
<dbReference type="Gene3D" id="2.40.240.20">
    <property type="entry name" value="Hypothetical PUA domain-like, domain 1"/>
    <property type="match status" value="1"/>
</dbReference>
<evidence type="ECO:0000256" key="10">
    <source>
        <dbReference type="ARBA" id="ARBA00025699"/>
    </source>
</evidence>
<dbReference type="EMBL" id="VFPS01000001">
    <property type="protein sequence ID" value="TQN00381.1"/>
    <property type="molecule type" value="Genomic_DNA"/>
</dbReference>
<dbReference type="InterPro" id="IPR006700">
    <property type="entry name" value="RsmE"/>
</dbReference>
<feature type="domain" description="Ribosomal RNA small subunit methyltransferase E PUA-like" evidence="14">
    <location>
        <begin position="43"/>
        <end position="89"/>
    </location>
</feature>
<evidence type="ECO:0000313" key="16">
    <source>
        <dbReference type="Proteomes" id="UP000319804"/>
    </source>
</evidence>
<comment type="subcellular location">
    <subcellularLocation>
        <location evidence="1 12">Cytoplasm</location>
    </subcellularLocation>
</comment>
<gene>
    <name evidence="15" type="ORF">FHX68_0466</name>
</gene>
<evidence type="ECO:0000256" key="3">
    <source>
        <dbReference type="ARBA" id="ARBA00012328"/>
    </source>
</evidence>
<dbReference type="Proteomes" id="UP000319804">
    <property type="component" value="Unassembled WGS sequence"/>
</dbReference>
<organism evidence="15 16">
    <name type="scientific">Microbacterium lacticum</name>
    <dbReference type="NCBI Taxonomy" id="33885"/>
    <lineage>
        <taxon>Bacteria</taxon>
        <taxon>Bacillati</taxon>
        <taxon>Actinomycetota</taxon>
        <taxon>Actinomycetes</taxon>
        <taxon>Micrococcales</taxon>
        <taxon>Microbacteriaceae</taxon>
        <taxon>Microbacterium</taxon>
    </lineage>
</organism>
<dbReference type="CDD" id="cd18084">
    <property type="entry name" value="RsmE-like"/>
    <property type="match status" value="1"/>
</dbReference>
<comment type="catalytic activity">
    <reaction evidence="11 12">
        <text>uridine(1498) in 16S rRNA + S-adenosyl-L-methionine = N(3)-methyluridine(1498) in 16S rRNA + S-adenosyl-L-homocysteine + H(+)</text>
        <dbReference type="Rhea" id="RHEA:42920"/>
        <dbReference type="Rhea" id="RHEA-COMP:10283"/>
        <dbReference type="Rhea" id="RHEA-COMP:10284"/>
        <dbReference type="ChEBI" id="CHEBI:15378"/>
        <dbReference type="ChEBI" id="CHEBI:57856"/>
        <dbReference type="ChEBI" id="CHEBI:59789"/>
        <dbReference type="ChEBI" id="CHEBI:65315"/>
        <dbReference type="ChEBI" id="CHEBI:74502"/>
        <dbReference type="EC" id="2.1.1.193"/>
    </reaction>
</comment>
<evidence type="ECO:0000256" key="6">
    <source>
        <dbReference type="ARBA" id="ARBA00022552"/>
    </source>
</evidence>
<dbReference type="InterPro" id="IPR046887">
    <property type="entry name" value="RsmE_PUA-like"/>
</dbReference>
<evidence type="ECO:0000256" key="11">
    <source>
        <dbReference type="ARBA" id="ARBA00047944"/>
    </source>
</evidence>
<dbReference type="InterPro" id="IPR015947">
    <property type="entry name" value="PUA-like_sf"/>
</dbReference>
<dbReference type="Pfam" id="PF04452">
    <property type="entry name" value="Methyltrans_RNA"/>
    <property type="match status" value="1"/>
</dbReference>
<proteinExistence type="inferred from homology"/>
<reference evidence="15 16" key="1">
    <citation type="submission" date="2019-06" db="EMBL/GenBank/DDBJ databases">
        <title>Sequencing the genomes of 1000 actinobacteria strains.</title>
        <authorList>
            <person name="Klenk H.-P."/>
        </authorList>
    </citation>
    <scope>NUCLEOTIDE SEQUENCE [LARGE SCALE GENOMIC DNA]</scope>
    <source>
        <strain evidence="15 16">DSM 20427</strain>
    </source>
</reference>
<keyword evidence="8 12" id="KW-0808">Transferase</keyword>
<protein>
    <recommendedName>
        <fullName evidence="4 12">Ribosomal RNA small subunit methyltransferase E</fullName>
        <ecNumber evidence="3 12">2.1.1.193</ecNumber>
    </recommendedName>
</protein>
<keyword evidence="16" id="KW-1185">Reference proteome</keyword>
<dbReference type="SUPFAM" id="SSF88697">
    <property type="entry name" value="PUA domain-like"/>
    <property type="match status" value="1"/>
</dbReference>
<dbReference type="NCBIfam" id="TIGR00046">
    <property type="entry name" value="RsmE family RNA methyltransferase"/>
    <property type="match status" value="1"/>
</dbReference>
<evidence type="ECO:0000259" key="14">
    <source>
        <dbReference type="Pfam" id="PF20260"/>
    </source>
</evidence>
<comment type="function">
    <text evidence="10 12">Specifically methylates the N3 position of the uracil ring of uridine 1498 (m3U1498) in 16S rRNA. Acts on the fully assembled 30S ribosomal subunit.</text>
</comment>
<dbReference type="Gene3D" id="3.40.1280.10">
    <property type="match status" value="1"/>
</dbReference>
<evidence type="ECO:0000259" key="13">
    <source>
        <dbReference type="Pfam" id="PF04452"/>
    </source>
</evidence>
<dbReference type="GO" id="GO:0070042">
    <property type="term" value="F:rRNA (uridine-N3-)-methyltransferase activity"/>
    <property type="evidence" value="ECO:0007669"/>
    <property type="project" value="TreeGrafter"/>
</dbReference>
<dbReference type="PANTHER" id="PTHR30027:SF3">
    <property type="entry name" value="16S RRNA (URACIL(1498)-N(3))-METHYLTRANSFERASE"/>
    <property type="match status" value="1"/>
</dbReference>
<evidence type="ECO:0000256" key="2">
    <source>
        <dbReference type="ARBA" id="ARBA00005528"/>
    </source>
</evidence>
<dbReference type="InterPro" id="IPR029028">
    <property type="entry name" value="Alpha/beta_knot_MTases"/>
</dbReference>
<evidence type="ECO:0000256" key="9">
    <source>
        <dbReference type="ARBA" id="ARBA00022691"/>
    </source>
</evidence>
<dbReference type="Pfam" id="PF20260">
    <property type="entry name" value="PUA_4"/>
    <property type="match status" value="1"/>
</dbReference>
<dbReference type="GO" id="GO:0070475">
    <property type="term" value="P:rRNA base methylation"/>
    <property type="evidence" value="ECO:0007669"/>
    <property type="project" value="TreeGrafter"/>
</dbReference>
<evidence type="ECO:0000256" key="7">
    <source>
        <dbReference type="ARBA" id="ARBA00022603"/>
    </source>
</evidence>
<accession>A0A4Y3ULC9</accession>
<evidence type="ECO:0000313" key="15">
    <source>
        <dbReference type="EMBL" id="TQN00381.1"/>
    </source>
</evidence>
<keyword evidence="7 12" id="KW-0489">Methyltransferase</keyword>
<dbReference type="NCBIfam" id="NF008693">
    <property type="entry name" value="PRK11713.2-3"/>
    <property type="match status" value="1"/>
</dbReference>
<dbReference type="GO" id="GO:0005737">
    <property type="term" value="C:cytoplasm"/>
    <property type="evidence" value="ECO:0007669"/>
    <property type="project" value="UniProtKB-SubCell"/>
</dbReference>